<keyword evidence="3" id="KW-0804">Transcription</keyword>
<dbReference type="PANTHER" id="PTHR44846">
    <property type="entry name" value="MANNOSYL-D-GLYCERATE TRANSPORT/METABOLISM SYSTEM REPRESSOR MNGR-RELATED"/>
    <property type="match status" value="1"/>
</dbReference>
<keyword evidence="2" id="KW-0238">DNA-binding</keyword>
<dbReference type="InterPro" id="IPR011663">
    <property type="entry name" value="UTRA"/>
</dbReference>
<evidence type="ECO:0000256" key="3">
    <source>
        <dbReference type="ARBA" id="ARBA00023163"/>
    </source>
</evidence>
<evidence type="ECO:0000313" key="5">
    <source>
        <dbReference type="EMBL" id="MDQ0191023.1"/>
    </source>
</evidence>
<dbReference type="InterPro" id="IPR028978">
    <property type="entry name" value="Chorismate_lyase_/UTRA_dom_sf"/>
</dbReference>
<reference evidence="5 6" key="1">
    <citation type="submission" date="2023-07" db="EMBL/GenBank/DDBJ databases">
        <title>Genomic Encyclopedia of Type Strains, Phase IV (KMG-IV): sequencing the most valuable type-strain genomes for metagenomic binning, comparative biology and taxonomic classification.</title>
        <authorList>
            <person name="Goeker M."/>
        </authorList>
    </citation>
    <scope>NUCLEOTIDE SEQUENCE [LARGE SCALE GENOMIC DNA]</scope>
    <source>
        <strain evidence="5 6">DSM 4006</strain>
    </source>
</reference>
<keyword evidence="6" id="KW-1185">Reference proteome</keyword>
<dbReference type="PANTHER" id="PTHR44846:SF1">
    <property type="entry name" value="MANNOSYL-D-GLYCERATE TRANSPORT_METABOLISM SYSTEM REPRESSOR MNGR-RELATED"/>
    <property type="match status" value="1"/>
</dbReference>
<dbReference type="PRINTS" id="PR00035">
    <property type="entry name" value="HTHGNTR"/>
</dbReference>
<evidence type="ECO:0000259" key="4">
    <source>
        <dbReference type="PROSITE" id="PS50949"/>
    </source>
</evidence>
<keyword evidence="1" id="KW-0805">Transcription regulation</keyword>
<dbReference type="InterPro" id="IPR036390">
    <property type="entry name" value="WH_DNA-bd_sf"/>
</dbReference>
<sequence length="243" mass="26970">MKESTPLYHQLKAALLDEIESGRWQPNQRVPSEPELARQFGVSRTTVRLAVGDLAASGYVTRRQGRGTFVAARSGGHASSRLYGFAEDLRRHYPDVQLDIVRLRVEPASQTVASQLERPAGTQVITIHRMARVDGRPVFYETSWLVAPFHVQEAQLAAEKSSFDHVYGFFERNGIRVGLGTQTIRAALAGEEDVSRLGVAPGDPILVIVRTTRDDSGAPIEFSEVRYVGAMYQYEVNLTRSEA</sequence>
<dbReference type="Gene3D" id="3.40.1410.10">
    <property type="entry name" value="Chorismate lyase-like"/>
    <property type="match status" value="1"/>
</dbReference>
<organism evidence="5 6">
    <name type="scientific">Alicyclobacillus cycloheptanicus</name>
    <dbReference type="NCBI Taxonomy" id="1457"/>
    <lineage>
        <taxon>Bacteria</taxon>
        <taxon>Bacillati</taxon>
        <taxon>Bacillota</taxon>
        <taxon>Bacilli</taxon>
        <taxon>Bacillales</taxon>
        <taxon>Alicyclobacillaceae</taxon>
        <taxon>Alicyclobacillus</taxon>
    </lineage>
</organism>
<name>A0ABT9XL56_9BACL</name>
<dbReference type="PROSITE" id="PS50949">
    <property type="entry name" value="HTH_GNTR"/>
    <property type="match status" value="1"/>
</dbReference>
<evidence type="ECO:0000313" key="6">
    <source>
        <dbReference type="Proteomes" id="UP001232973"/>
    </source>
</evidence>
<dbReference type="SUPFAM" id="SSF64288">
    <property type="entry name" value="Chorismate lyase-like"/>
    <property type="match status" value="1"/>
</dbReference>
<dbReference type="EMBL" id="JAUSTP010000029">
    <property type="protein sequence ID" value="MDQ0191023.1"/>
    <property type="molecule type" value="Genomic_DNA"/>
</dbReference>
<dbReference type="SMART" id="SM00345">
    <property type="entry name" value="HTH_GNTR"/>
    <property type="match status" value="1"/>
</dbReference>
<dbReference type="Pfam" id="PF07702">
    <property type="entry name" value="UTRA"/>
    <property type="match status" value="1"/>
</dbReference>
<dbReference type="Pfam" id="PF00392">
    <property type="entry name" value="GntR"/>
    <property type="match status" value="1"/>
</dbReference>
<dbReference type="InterPro" id="IPR000524">
    <property type="entry name" value="Tscrpt_reg_HTH_GntR"/>
</dbReference>
<dbReference type="SUPFAM" id="SSF46785">
    <property type="entry name" value="Winged helix' DNA-binding domain"/>
    <property type="match status" value="1"/>
</dbReference>
<feature type="domain" description="HTH gntR-type" evidence="4">
    <location>
        <begin position="5"/>
        <end position="73"/>
    </location>
</feature>
<dbReference type="Gene3D" id="1.10.10.10">
    <property type="entry name" value="Winged helix-like DNA-binding domain superfamily/Winged helix DNA-binding domain"/>
    <property type="match status" value="1"/>
</dbReference>
<comment type="caution">
    <text evidence="5">The sequence shown here is derived from an EMBL/GenBank/DDBJ whole genome shotgun (WGS) entry which is preliminary data.</text>
</comment>
<dbReference type="SMART" id="SM00866">
    <property type="entry name" value="UTRA"/>
    <property type="match status" value="1"/>
</dbReference>
<proteinExistence type="predicted"/>
<dbReference type="Proteomes" id="UP001232973">
    <property type="component" value="Unassembled WGS sequence"/>
</dbReference>
<accession>A0ABT9XL56</accession>
<protein>
    <submittedName>
        <fullName evidence="5">GntR family transcriptional regulator</fullName>
    </submittedName>
</protein>
<dbReference type="InterPro" id="IPR050679">
    <property type="entry name" value="Bact_HTH_transcr_reg"/>
</dbReference>
<dbReference type="CDD" id="cd07377">
    <property type="entry name" value="WHTH_GntR"/>
    <property type="match status" value="1"/>
</dbReference>
<evidence type="ECO:0000256" key="2">
    <source>
        <dbReference type="ARBA" id="ARBA00023125"/>
    </source>
</evidence>
<dbReference type="InterPro" id="IPR036388">
    <property type="entry name" value="WH-like_DNA-bd_sf"/>
</dbReference>
<gene>
    <name evidence="5" type="ORF">J2S03_002890</name>
</gene>
<evidence type="ECO:0000256" key="1">
    <source>
        <dbReference type="ARBA" id="ARBA00023015"/>
    </source>
</evidence>
<dbReference type="RefSeq" id="WP_274455605.1">
    <property type="nucleotide sequence ID" value="NZ_CP067097.1"/>
</dbReference>